<dbReference type="PANTHER" id="PTHR44757">
    <property type="entry name" value="DIGUANYLATE CYCLASE DGCP"/>
    <property type="match status" value="1"/>
</dbReference>
<gene>
    <name evidence="4" type="ORF">AAIA72_04960</name>
</gene>
<dbReference type="InterPro" id="IPR043128">
    <property type="entry name" value="Rev_trsase/Diguanyl_cyclase"/>
</dbReference>
<dbReference type="PROSITE" id="PS50887">
    <property type="entry name" value="GGDEF"/>
    <property type="match status" value="1"/>
</dbReference>
<dbReference type="InterPro" id="IPR035965">
    <property type="entry name" value="PAS-like_dom_sf"/>
</dbReference>
<dbReference type="SUPFAM" id="SSF55785">
    <property type="entry name" value="PYP-like sensor domain (PAS domain)"/>
    <property type="match status" value="2"/>
</dbReference>
<dbReference type="Gene3D" id="3.30.70.270">
    <property type="match status" value="1"/>
</dbReference>
<evidence type="ECO:0000256" key="1">
    <source>
        <dbReference type="ARBA" id="ARBA00001946"/>
    </source>
</evidence>
<dbReference type="CDD" id="cd00130">
    <property type="entry name" value="PAS"/>
    <property type="match status" value="1"/>
</dbReference>
<accession>A0AB39UZ67</accession>
<dbReference type="KEGG" id="tcd:AAIA72_04960"/>
<dbReference type="InterPro" id="IPR001633">
    <property type="entry name" value="EAL_dom"/>
</dbReference>
<dbReference type="SUPFAM" id="SSF53850">
    <property type="entry name" value="Periplasmic binding protein-like II"/>
    <property type="match status" value="1"/>
</dbReference>
<dbReference type="InterPro" id="IPR013656">
    <property type="entry name" value="PAS_4"/>
</dbReference>
<dbReference type="SUPFAM" id="SSF55073">
    <property type="entry name" value="Nucleotide cyclase"/>
    <property type="match status" value="1"/>
</dbReference>
<dbReference type="PANTHER" id="PTHR44757:SF2">
    <property type="entry name" value="BIOFILM ARCHITECTURE MAINTENANCE PROTEIN MBAA"/>
    <property type="match status" value="1"/>
</dbReference>
<dbReference type="SUPFAM" id="SSF141868">
    <property type="entry name" value="EAL domain-like"/>
    <property type="match status" value="1"/>
</dbReference>
<proteinExistence type="predicted"/>
<dbReference type="EMBL" id="CP154858">
    <property type="protein sequence ID" value="XDT73323.1"/>
    <property type="molecule type" value="Genomic_DNA"/>
</dbReference>
<evidence type="ECO:0000259" key="3">
    <source>
        <dbReference type="PROSITE" id="PS50887"/>
    </source>
</evidence>
<dbReference type="InterPro" id="IPR029787">
    <property type="entry name" value="Nucleotide_cyclase"/>
</dbReference>
<reference evidence="4" key="1">
    <citation type="submission" date="2024-05" db="EMBL/GenBank/DDBJ databases">
        <title>Genome sequencing of novel strain.</title>
        <authorList>
            <person name="Ganbat D."/>
            <person name="Ganbat S."/>
            <person name="Lee S.-J."/>
        </authorList>
    </citation>
    <scope>NUCLEOTIDE SEQUENCE</scope>
    <source>
        <strain evidence="4">SMD15-11</strain>
    </source>
</reference>
<dbReference type="InterPro" id="IPR035919">
    <property type="entry name" value="EAL_sf"/>
</dbReference>
<dbReference type="CDD" id="cd01949">
    <property type="entry name" value="GGDEF"/>
    <property type="match status" value="1"/>
</dbReference>
<dbReference type="SMART" id="SM00052">
    <property type="entry name" value="EAL"/>
    <property type="match status" value="1"/>
</dbReference>
<evidence type="ECO:0000313" key="4">
    <source>
        <dbReference type="EMBL" id="XDT73323.1"/>
    </source>
</evidence>
<dbReference type="Gene3D" id="3.30.450.20">
    <property type="entry name" value="PAS domain"/>
    <property type="match status" value="2"/>
</dbReference>
<sequence>MGCFGRTFALIVCLILALPVQGLTLRVGVYDNYPLVYVDKAGKPAGLHVDILNAVAQKEGWTLDYRILSWSDIYTLTERGLLDVATSMVMTEERRQWFDFNRIPVATLWGQVVLPADSPVKTLQALDGARVGVLKAGINGIHFQKLVARAGLAPKIVPYDTYQALLKAIQSGELDAGVINSFYAINLRDYPGVVTSDIVFSPSRVGFGFPKGQHEAVRERIDSWLTEWKGRPDSPYGRSLLRHGLVPAADGAGGDADTGFRDDRILWGLSTALGVVLIVMFVRLRRRLLDQTSQLMATLMENRELTRTARHSDDLLQGVANALPDLVWIMDDQARFVKRLGVQSTHLADDPEKLIGMPVEDVMPPPHGQRILDAVGRSLESGETQTVVMEFVSKRDRKLHAFEVRISPVEPRDVHRKIIAVVRDITHEKTLREQRDMDHRLLEAFAHAMPDLGFILTVEGVYVAVIGDESLLAAPAHELIGRNVRDVLPKQVAEALIRTIQESERTGRLETFEYTLEVPAGTRHFEARISVPRHPESVTGQERHAVLVSRDITERIQAEAQIRRLAFFDDVTGLPNRKAFQDNLERMLLAARRKGVTLALLMLDLDDFKAVNDTWGHPAGDLLLREVAQRIRHLLRAADVVARLGGDEFVIIQDGIHSVGDIAVLCGKLMSALEMPVKLEQAQVRPRASLGIAISEGGEVDSAELIRRADLALYRAKEAGKGQWAFYDERLSDQFAEQVTLMQDLEQALESQDQLFLVYQPQVDNETGRIVGVEALLRWQHPERGLVAPTRFIPQIEDSHLVHPLGERVIQLAAKQLAEWDRLGVAPDSLAVNISAAQFRDRQFASRVLVWLEDALCDPARFELELTETALLRDIEDVSKVMGVLSGEQIRFSLDDFGTGYSSMVYLQRLPFYKLKIDKDFIRGITVNSHDREIVRAMITLARNLGITCVAEGVETAEQLAMLRAWGCHLSQGYYFFHPMTADELTAILTGKADGLDSSARLVAPDAFVR</sequence>
<evidence type="ECO:0000259" key="2">
    <source>
        <dbReference type="PROSITE" id="PS50883"/>
    </source>
</evidence>
<dbReference type="SMART" id="SM00267">
    <property type="entry name" value="GGDEF"/>
    <property type="match status" value="1"/>
</dbReference>
<dbReference type="Pfam" id="PF00563">
    <property type="entry name" value="EAL"/>
    <property type="match status" value="1"/>
</dbReference>
<name>A0AB39UZ67_9GAMM</name>
<dbReference type="NCBIfam" id="TIGR00254">
    <property type="entry name" value="GGDEF"/>
    <property type="match status" value="1"/>
</dbReference>
<dbReference type="InterPro" id="IPR001638">
    <property type="entry name" value="Solute-binding_3/MltF_N"/>
</dbReference>
<dbReference type="Gene3D" id="3.40.190.10">
    <property type="entry name" value="Periplasmic binding protein-like II"/>
    <property type="match status" value="2"/>
</dbReference>
<dbReference type="Pfam" id="PF00990">
    <property type="entry name" value="GGDEF"/>
    <property type="match status" value="1"/>
</dbReference>
<dbReference type="Pfam" id="PF00497">
    <property type="entry name" value="SBP_bac_3"/>
    <property type="match status" value="1"/>
</dbReference>
<dbReference type="Gene3D" id="3.20.20.450">
    <property type="entry name" value="EAL domain"/>
    <property type="match status" value="1"/>
</dbReference>
<dbReference type="CDD" id="cd01948">
    <property type="entry name" value="EAL"/>
    <property type="match status" value="1"/>
</dbReference>
<dbReference type="PROSITE" id="PS50883">
    <property type="entry name" value="EAL"/>
    <property type="match status" value="1"/>
</dbReference>
<protein>
    <submittedName>
        <fullName evidence="4">EAL domain-containing protein</fullName>
    </submittedName>
</protein>
<dbReference type="NCBIfam" id="TIGR00229">
    <property type="entry name" value="sensory_box"/>
    <property type="match status" value="2"/>
</dbReference>
<dbReference type="RefSeq" id="WP_369602317.1">
    <property type="nucleotide sequence ID" value="NZ_CP154858.1"/>
</dbReference>
<dbReference type="GO" id="GO:0003824">
    <property type="term" value="F:catalytic activity"/>
    <property type="evidence" value="ECO:0007669"/>
    <property type="project" value="UniProtKB-ARBA"/>
</dbReference>
<feature type="domain" description="EAL" evidence="2">
    <location>
        <begin position="738"/>
        <end position="993"/>
    </location>
</feature>
<organism evidence="4">
    <name type="scientific">Thermohahella caldifontis</name>
    <dbReference type="NCBI Taxonomy" id="3142973"/>
    <lineage>
        <taxon>Bacteria</taxon>
        <taxon>Pseudomonadati</taxon>
        <taxon>Pseudomonadota</taxon>
        <taxon>Gammaproteobacteria</taxon>
        <taxon>Oceanospirillales</taxon>
        <taxon>Hahellaceae</taxon>
        <taxon>Thermohahella</taxon>
    </lineage>
</organism>
<dbReference type="InterPro" id="IPR052155">
    <property type="entry name" value="Biofilm_reg_signaling"/>
</dbReference>
<feature type="domain" description="GGDEF" evidence="3">
    <location>
        <begin position="596"/>
        <end position="729"/>
    </location>
</feature>
<dbReference type="InterPro" id="IPR000160">
    <property type="entry name" value="GGDEF_dom"/>
</dbReference>
<dbReference type="SMART" id="SM00062">
    <property type="entry name" value="PBPb"/>
    <property type="match status" value="1"/>
</dbReference>
<dbReference type="InterPro" id="IPR000014">
    <property type="entry name" value="PAS"/>
</dbReference>
<dbReference type="AlphaFoldDB" id="A0AB39UZ67"/>
<comment type="cofactor">
    <cofactor evidence="1">
        <name>Mg(2+)</name>
        <dbReference type="ChEBI" id="CHEBI:18420"/>
    </cofactor>
</comment>
<dbReference type="Pfam" id="PF08448">
    <property type="entry name" value="PAS_4"/>
    <property type="match status" value="2"/>
</dbReference>
<dbReference type="FunFam" id="3.30.70.270:FF:000001">
    <property type="entry name" value="Diguanylate cyclase domain protein"/>
    <property type="match status" value="1"/>
</dbReference>